<dbReference type="AlphaFoldDB" id="A0A061SNU0"/>
<dbReference type="EMBL" id="GBEZ01000124">
    <property type="protein sequence ID" value="JAC84734.1"/>
    <property type="molecule type" value="Transcribed_RNA"/>
</dbReference>
<evidence type="ECO:0000256" key="1">
    <source>
        <dbReference type="SAM" id="Coils"/>
    </source>
</evidence>
<feature type="coiled-coil region" evidence="1">
    <location>
        <begin position="90"/>
        <end position="124"/>
    </location>
</feature>
<sequence>MAYNLYDARICEAWKQVIRGEEAASARHWYRQQLRNQVSKNESGRDLLEPLSKSAKRDSGKWSSYDTYKELNSPYYKRPGTKGLDRFSQSSSSATQLSELERKLKHLEGQVLECKMDNMRLERELSKLSRTRSAHK</sequence>
<evidence type="ECO:0000313" key="3">
    <source>
        <dbReference type="EMBL" id="JAC80301.1"/>
    </source>
</evidence>
<gene>
    <name evidence="3" type="ORF">TSPGSL018_10571</name>
    <name evidence="4" type="ORF">TSPGSL018_265</name>
</gene>
<organism evidence="4">
    <name type="scientific">Tetraselmis sp. GSL018</name>
    <dbReference type="NCBI Taxonomy" id="582737"/>
    <lineage>
        <taxon>Eukaryota</taxon>
        <taxon>Viridiplantae</taxon>
        <taxon>Chlorophyta</taxon>
        <taxon>core chlorophytes</taxon>
        <taxon>Chlorodendrophyceae</taxon>
        <taxon>Chlorodendrales</taxon>
        <taxon>Chlorodendraceae</taxon>
        <taxon>Tetraselmis</taxon>
    </lineage>
</organism>
<evidence type="ECO:0000256" key="2">
    <source>
        <dbReference type="SAM" id="MobiDB-lite"/>
    </source>
</evidence>
<name>A0A061SNU0_9CHLO</name>
<accession>A0A061SNU0</accession>
<keyword evidence="1" id="KW-0175">Coiled coil</keyword>
<proteinExistence type="predicted"/>
<evidence type="ECO:0000313" key="4">
    <source>
        <dbReference type="EMBL" id="JAC84734.1"/>
    </source>
</evidence>
<dbReference type="EMBL" id="GBEZ01004959">
    <property type="protein sequence ID" value="JAC80301.1"/>
    <property type="molecule type" value="Transcribed_RNA"/>
</dbReference>
<reference evidence="4" key="1">
    <citation type="submission" date="2014-05" db="EMBL/GenBank/DDBJ databases">
        <title>The transcriptome of the halophilic microalga Tetraselmis sp. GSL018 isolated from the Great Salt Lake, Utah.</title>
        <authorList>
            <person name="Jinkerson R.E."/>
            <person name="D'Adamo S."/>
            <person name="Posewitz M.C."/>
        </authorList>
    </citation>
    <scope>NUCLEOTIDE SEQUENCE</scope>
    <source>
        <strain evidence="4">GSL018</strain>
    </source>
</reference>
<feature type="region of interest" description="Disordered" evidence="2">
    <location>
        <begin position="39"/>
        <end position="66"/>
    </location>
</feature>
<protein>
    <submittedName>
        <fullName evidence="4">Uncharacterized protein</fullName>
    </submittedName>
</protein>